<evidence type="ECO:0000313" key="15">
    <source>
        <dbReference type="EMBL" id="KAG1313528.1"/>
    </source>
</evidence>
<dbReference type="GO" id="GO:0051082">
    <property type="term" value="F:unfolded protein binding"/>
    <property type="evidence" value="ECO:0007669"/>
    <property type="project" value="InterPro"/>
</dbReference>
<dbReference type="InterPro" id="IPR036890">
    <property type="entry name" value="HATPase_C_sf"/>
</dbReference>
<dbReference type="HAMAP" id="MF_00505">
    <property type="entry name" value="HSP90"/>
    <property type="match status" value="1"/>
</dbReference>
<evidence type="ECO:0000256" key="11">
    <source>
        <dbReference type="ARBA" id="ARBA00023186"/>
    </source>
</evidence>
<reference evidence="15" key="1">
    <citation type="journal article" date="2020" name="Microb. Genom.">
        <title>Genetic diversity of clinical and environmental Mucorales isolates obtained from an investigation of mucormycosis cases among solid organ transplant recipients.</title>
        <authorList>
            <person name="Nguyen M.H."/>
            <person name="Kaul D."/>
            <person name="Muto C."/>
            <person name="Cheng S.J."/>
            <person name="Richter R.A."/>
            <person name="Bruno V.M."/>
            <person name="Liu G."/>
            <person name="Beyhan S."/>
            <person name="Sundermann A.J."/>
            <person name="Mounaud S."/>
            <person name="Pasculle A.W."/>
            <person name="Nierman W.C."/>
            <person name="Driscoll E."/>
            <person name="Cumbie R."/>
            <person name="Clancy C.J."/>
            <person name="Dupont C.L."/>
        </authorList>
    </citation>
    <scope>NUCLEOTIDE SEQUENCE</scope>
    <source>
        <strain evidence="15">GL11</strain>
    </source>
</reference>
<dbReference type="InterPro" id="IPR001404">
    <property type="entry name" value="Hsp90_fam"/>
</dbReference>
<dbReference type="InterPro" id="IPR020575">
    <property type="entry name" value="Hsp90_N"/>
</dbReference>
<evidence type="ECO:0000256" key="4">
    <source>
        <dbReference type="ARBA" id="ARBA00012369"/>
    </source>
</evidence>
<keyword evidence="8" id="KW-0809">Transit peptide</keyword>
<dbReference type="NCBIfam" id="NF003555">
    <property type="entry name" value="PRK05218.1"/>
    <property type="match status" value="1"/>
</dbReference>
<evidence type="ECO:0000256" key="5">
    <source>
        <dbReference type="ARBA" id="ARBA00022490"/>
    </source>
</evidence>
<sequence>MNRDSVTRGVDEEELNIPSESYHDNIEGNTQSDNEEEGNSTVRNGLPLENSCESSIVSAQSAPPPYEFYPPAKTFLDKLPNWVRRISRLDTHQAIYLPTASSQEEQTRSSRDRAVPRWSYYYYVIKDRFPNWTLPPFIAHHRILVLCVSFSALILFSFLLFCSVFFSPAPLPEPTVPDKIAEHSLRFLTLNIFMRPPLIRNNWSDYKDDRLAYIEKYILPPYDLIVFQEAFAFASRRKDRLIRTARQMGFNHHVESPRKYPWNLGIDGGLLLLSRFPIRESHRIEYPRGQHADWFSVKGAVHALIELNSHRKMHLYTTHTQASYDLNNIINPGDTATRLSQFNILRSFVQDTSNTDGHPILIAGDLNVDAATHKNKPITERSKESSPEYLEMVKTLHFDDLEDIVYKHYGYHPVTFGDYTTNDLGELVPAETVLTNWDQLMTVQSIDRIFWVSRNTSVLEPLSPQVEKFWVKENAEMKKEEKEQTGFTQISVTRGHIKRLNPSVRQTASSGSTYVAGKFILSRAYTAATTTTSHDDTEHKATKNEEVITGEAQIHEFKTETKRLLDIVANSLYSEKEIFVRELISNAADALEKLRQTQATQVDVDSGKPLEIRIELDRDSNQFIIQDFGIGMTLEELNANLGTIASSGSKKFMEKMEQSEKNSAMIGQFGVGFYSTFMVGNKIRVYTKSALPGSKGYCWETDGQGSYTVAEADNVSVGTKIVIDLREDSKHYSSQLEVDSIIKKYSNFVGFPIYLNGKEVNTIDALWTKDRNSVTPEQHTQFYRFIANAWDDPQYTLHFKTDSPLSISSVLYVPEKHMEFLGEQTEPGVSLYSRKVLIQPKSAGLLPKYLRFIKGVVDSEDIPLNVSRELLQDNILSRLRIVMTSRILKWLDSEAKKDPKRYDNFFLDYGQFIKEGACTDAMHKREIAKLLRFESSQTKDGNMISLEEYAKRAQKEQKRIYYLLTPRRRYAEESPYTEMFKKKGVELLYLYDTVDEFVVNHLKEFQGYDLISADSPEAASDPLLQQTRDGDAKALSDQDAKDLAQWIEKTLGDEVVKGVDVSRRLNTFPAIVLEHESPAMRKMMQMMQGSAKMEELPPTPTVLEINPDHPVMKGLFSMRQQNPDLAKLVTEQVYDNALCAAGVLDDPRSMITRLNKLLEITVNTSVVEQDKKVKA</sequence>
<dbReference type="Gene3D" id="3.40.50.11260">
    <property type="match status" value="1"/>
</dbReference>
<dbReference type="FunFam" id="3.40.50.11260:FF:000004">
    <property type="entry name" value="Heat shock protein 75 mitochondrial"/>
    <property type="match status" value="1"/>
</dbReference>
<dbReference type="SUPFAM" id="SSF110942">
    <property type="entry name" value="HSP90 C-terminal domain"/>
    <property type="match status" value="1"/>
</dbReference>
<evidence type="ECO:0000256" key="2">
    <source>
        <dbReference type="ARBA" id="ARBA00004496"/>
    </source>
</evidence>
<comment type="caution">
    <text evidence="15">The sequence shown here is derived from an EMBL/GenBank/DDBJ whole genome shotgun (WGS) entry which is preliminary data.</text>
</comment>
<evidence type="ECO:0000256" key="3">
    <source>
        <dbReference type="ARBA" id="ARBA00008239"/>
    </source>
</evidence>
<keyword evidence="5" id="KW-0963">Cytoplasm</keyword>
<name>A0A9P6XHC4_RHIOR</name>
<evidence type="ECO:0000256" key="13">
    <source>
        <dbReference type="SAM" id="Phobius"/>
    </source>
</evidence>
<feature type="domain" description="Endonuclease/exonuclease/phosphatase" evidence="14">
    <location>
        <begin position="188"/>
        <end position="452"/>
    </location>
</feature>
<dbReference type="SUPFAM" id="SSF56219">
    <property type="entry name" value="DNase I-like"/>
    <property type="match status" value="1"/>
</dbReference>
<dbReference type="PRINTS" id="PR00775">
    <property type="entry name" value="HEATSHOCK90"/>
</dbReference>
<feature type="region of interest" description="Disordered" evidence="12">
    <location>
        <begin position="1"/>
        <end position="47"/>
    </location>
</feature>
<dbReference type="InterPro" id="IPR020568">
    <property type="entry name" value="Ribosomal_Su5_D2-typ_SF"/>
</dbReference>
<dbReference type="CDD" id="cd16927">
    <property type="entry name" value="HATPase_Hsp90-like"/>
    <property type="match status" value="1"/>
</dbReference>
<proteinExistence type="inferred from homology"/>
<comment type="subcellular location">
    <subcellularLocation>
        <location evidence="2">Cytoplasm</location>
    </subcellularLocation>
    <subcellularLocation>
        <location evidence="1">Mitochondrion</location>
    </subcellularLocation>
</comment>
<keyword evidence="11" id="KW-0143">Chaperone</keyword>
<keyword evidence="6" id="KW-0547">Nucleotide-binding</keyword>
<accession>A0A9P6XHC4</accession>
<keyword evidence="13" id="KW-0472">Membrane</keyword>
<dbReference type="Pfam" id="PF00183">
    <property type="entry name" value="HSP90"/>
    <property type="match status" value="1"/>
</dbReference>
<gene>
    <name evidence="15" type="ORF">G6F64_002185</name>
</gene>
<feature type="transmembrane region" description="Helical" evidence="13">
    <location>
        <begin position="143"/>
        <end position="166"/>
    </location>
</feature>
<dbReference type="InterPro" id="IPR036691">
    <property type="entry name" value="Endo/exonu/phosph_ase_sf"/>
</dbReference>
<evidence type="ECO:0000256" key="1">
    <source>
        <dbReference type="ARBA" id="ARBA00004173"/>
    </source>
</evidence>
<evidence type="ECO:0000313" key="16">
    <source>
        <dbReference type="Proteomes" id="UP000716291"/>
    </source>
</evidence>
<dbReference type="Gene3D" id="1.20.120.790">
    <property type="entry name" value="Heat shock protein 90, C-terminal domain"/>
    <property type="match status" value="1"/>
</dbReference>
<dbReference type="FunFam" id="1.20.120.790:FF:000004">
    <property type="entry name" value="Heat shock protein 75 kDa"/>
    <property type="match status" value="1"/>
</dbReference>
<dbReference type="EC" id="3.1.4.12" evidence="4"/>
<dbReference type="SUPFAM" id="SSF55874">
    <property type="entry name" value="ATPase domain of HSP90 chaperone/DNA topoisomerase II/histidine kinase"/>
    <property type="match status" value="1"/>
</dbReference>
<evidence type="ECO:0000256" key="12">
    <source>
        <dbReference type="SAM" id="MobiDB-lite"/>
    </source>
</evidence>
<keyword evidence="13" id="KW-1133">Transmembrane helix</keyword>
<dbReference type="Pfam" id="PF13589">
    <property type="entry name" value="HATPase_c_3"/>
    <property type="match status" value="1"/>
</dbReference>
<keyword evidence="16" id="KW-1185">Reference proteome</keyword>
<evidence type="ECO:0000256" key="7">
    <source>
        <dbReference type="ARBA" id="ARBA00022840"/>
    </source>
</evidence>
<dbReference type="GO" id="GO:0005576">
    <property type="term" value="C:extracellular region"/>
    <property type="evidence" value="ECO:0007669"/>
    <property type="project" value="InterPro"/>
</dbReference>
<dbReference type="GO" id="GO:0004767">
    <property type="term" value="F:sphingomyelin phosphodiesterase activity"/>
    <property type="evidence" value="ECO:0007669"/>
    <property type="project" value="UniProtKB-EC"/>
</dbReference>
<dbReference type="EMBL" id="JAANQT010000186">
    <property type="protein sequence ID" value="KAG1313528.1"/>
    <property type="molecule type" value="Genomic_DNA"/>
</dbReference>
<dbReference type="FunFam" id="3.30.565.10:FF:000009">
    <property type="entry name" value="Molecular chaperone HtpG"/>
    <property type="match status" value="1"/>
</dbReference>
<dbReference type="SUPFAM" id="SSF54211">
    <property type="entry name" value="Ribosomal protein S5 domain 2-like"/>
    <property type="match status" value="1"/>
</dbReference>
<evidence type="ECO:0000256" key="8">
    <source>
        <dbReference type="ARBA" id="ARBA00022946"/>
    </source>
</evidence>
<dbReference type="GO" id="GO:0140662">
    <property type="term" value="F:ATP-dependent protein folding chaperone"/>
    <property type="evidence" value="ECO:0007669"/>
    <property type="project" value="InterPro"/>
</dbReference>
<dbReference type="FunFam" id="3.30.230.80:FF:000004">
    <property type="entry name" value="Heat shock protein 75 kDa"/>
    <property type="match status" value="1"/>
</dbReference>
<dbReference type="CDD" id="cd09078">
    <property type="entry name" value="nSMase"/>
    <property type="match status" value="1"/>
</dbReference>
<protein>
    <recommendedName>
        <fullName evidence="4">sphingomyelin phosphodiesterase</fullName>
        <ecNumber evidence="4">3.1.4.12</ecNumber>
    </recommendedName>
</protein>
<dbReference type="Proteomes" id="UP000716291">
    <property type="component" value="Unassembled WGS sequence"/>
</dbReference>
<dbReference type="GO" id="GO:0070013">
    <property type="term" value="C:intracellular organelle lumen"/>
    <property type="evidence" value="ECO:0007669"/>
    <property type="project" value="UniProtKB-ARBA"/>
</dbReference>
<dbReference type="GO" id="GO:0005739">
    <property type="term" value="C:mitochondrion"/>
    <property type="evidence" value="ECO:0007669"/>
    <property type="project" value="UniProtKB-SubCell"/>
</dbReference>
<dbReference type="InterPro" id="IPR017766">
    <property type="entry name" value="Sphingomyelinase/PLipase_C"/>
</dbReference>
<dbReference type="AlphaFoldDB" id="A0A9P6XHC4"/>
<organism evidence="15 16">
    <name type="scientific">Rhizopus oryzae</name>
    <name type="common">Mucormycosis agent</name>
    <name type="synonym">Rhizopus arrhizus var. delemar</name>
    <dbReference type="NCBI Taxonomy" id="64495"/>
    <lineage>
        <taxon>Eukaryota</taxon>
        <taxon>Fungi</taxon>
        <taxon>Fungi incertae sedis</taxon>
        <taxon>Mucoromycota</taxon>
        <taxon>Mucoromycotina</taxon>
        <taxon>Mucoromycetes</taxon>
        <taxon>Mucorales</taxon>
        <taxon>Mucorineae</taxon>
        <taxon>Rhizopodaceae</taxon>
        <taxon>Rhizopus</taxon>
    </lineage>
</organism>
<dbReference type="InterPro" id="IPR005135">
    <property type="entry name" value="Endo/exonuclease/phosphatase"/>
</dbReference>
<evidence type="ECO:0000259" key="14">
    <source>
        <dbReference type="Pfam" id="PF03372"/>
    </source>
</evidence>
<evidence type="ECO:0000256" key="9">
    <source>
        <dbReference type="ARBA" id="ARBA00023016"/>
    </source>
</evidence>
<dbReference type="InterPro" id="IPR037196">
    <property type="entry name" value="HSP90_C"/>
</dbReference>
<feature type="compositionally biased region" description="Basic and acidic residues" evidence="12">
    <location>
        <begin position="1"/>
        <end position="10"/>
    </location>
</feature>
<dbReference type="Gene3D" id="3.60.10.10">
    <property type="entry name" value="Endonuclease/exonuclease/phosphatase"/>
    <property type="match status" value="1"/>
</dbReference>
<keyword evidence="13" id="KW-0812">Transmembrane</keyword>
<dbReference type="Pfam" id="PF03372">
    <property type="entry name" value="Exo_endo_phos"/>
    <property type="match status" value="1"/>
</dbReference>
<keyword evidence="9" id="KW-0346">Stress response</keyword>
<keyword evidence="10" id="KW-0496">Mitochondrion</keyword>
<evidence type="ECO:0000256" key="10">
    <source>
        <dbReference type="ARBA" id="ARBA00023128"/>
    </source>
</evidence>
<comment type="similarity">
    <text evidence="3">Belongs to the heat shock protein 90 family.</text>
</comment>
<evidence type="ECO:0000256" key="6">
    <source>
        <dbReference type="ARBA" id="ARBA00022741"/>
    </source>
</evidence>
<dbReference type="Gene3D" id="3.30.230.80">
    <property type="match status" value="1"/>
</dbReference>
<keyword evidence="7" id="KW-0067">ATP-binding</keyword>
<dbReference type="PANTHER" id="PTHR11528">
    <property type="entry name" value="HEAT SHOCK PROTEIN 90 FAMILY MEMBER"/>
    <property type="match status" value="1"/>
</dbReference>
<dbReference type="GO" id="GO:0005524">
    <property type="term" value="F:ATP binding"/>
    <property type="evidence" value="ECO:0007669"/>
    <property type="project" value="UniProtKB-KW"/>
</dbReference>
<dbReference type="Gene3D" id="3.30.565.10">
    <property type="entry name" value="Histidine kinase-like ATPase, C-terminal domain"/>
    <property type="match status" value="1"/>
</dbReference>
<dbReference type="GO" id="GO:0016887">
    <property type="term" value="F:ATP hydrolysis activity"/>
    <property type="evidence" value="ECO:0007669"/>
    <property type="project" value="InterPro"/>
</dbReference>